<reference evidence="1 2" key="1">
    <citation type="journal article" date="2019" name="G3 (Bethesda)">
        <title>Sequencing of a Wild Apple (Malus baccata) Genome Unravels the Differences Between Cultivated and Wild Apple Species Regarding Disease Resistance and Cold Tolerance.</title>
        <authorList>
            <person name="Chen X."/>
        </authorList>
    </citation>
    <scope>NUCLEOTIDE SEQUENCE [LARGE SCALE GENOMIC DNA]</scope>
    <source>
        <strain evidence="2">cv. Shandingzi</strain>
        <tissue evidence="1">Leaves</tissue>
    </source>
</reference>
<evidence type="ECO:0000313" key="1">
    <source>
        <dbReference type="EMBL" id="TQD78697.1"/>
    </source>
</evidence>
<sequence length="72" mass="8183">MFGGVQENVKSFKWQFPSNLVPVSYFDGSSVSRGRTYLQYWAFSPVTVWAVVVTEGCMQLQYYAFKLASAAR</sequence>
<organism evidence="1 2">
    <name type="scientific">Malus baccata</name>
    <name type="common">Siberian crab apple</name>
    <name type="synonym">Pyrus baccata</name>
    <dbReference type="NCBI Taxonomy" id="106549"/>
    <lineage>
        <taxon>Eukaryota</taxon>
        <taxon>Viridiplantae</taxon>
        <taxon>Streptophyta</taxon>
        <taxon>Embryophyta</taxon>
        <taxon>Tracheophyta</taxon>
        <taxon>Spermatophyta</taxon>
        <taxon>Magnoliopsida</taxon>
        <taxon>eudicotyledons</taxon>
        <taxon>Gunneridae</taxon>
        <taxon>Pentapetalae</taxon>
        <taxon>rosids</taxon>
        <taxon>fabids</taxon>
        <taxon>Rosales</taxon>
        <taxon>Rosaceae</taxon>
        <taxon>Amygdaloideae</taxon>
        <taxon>Maleae</taxon>
        <taxon>Malus</taxon>
    </lineage>
</organism>
<dbReference type="AlphaFoldDB" id="A0A540KWW5"/>
<dbReference type="Proteomes" id="UP000315295">
    <property type="component" value="Unassembled WGS sequence"/>
</dbReference>
<evidence type="ECO:0000313" key="2">
    <source>
        <dbReference type="Proteomes" id="UP000315295"/>
    </source>
</evidence>
<keyword evidence="2" id="KW-1185">Reference proteome</keyword>
<gene>
    <name evidence="1" type="ORF">C1H46_035748</name>
</gene>
<dbReference type="EMBL" id="VIEB01000896">
    <property type="protein sequence ID" value="TQD78697.1"/>
    <property type="molecule type" value="Genomic_DNA"/>
</dbReference>
<name>A0A540KWW5_MALBA</name>
<proteinExistence type="predicted"/>
<comment type="caution">
    <text evidence="1">The sequence shown here is derived from an EMBL/GenBank/DDBJ whole genome shotgun (WGS) entry which is preliminary data.</text>
</comment>
<accession>A0A540KWW5</accession>
<protein>
    <submittedName>
        <fullName evidence="1">Uncharacterized protein</fullName>
    </submittedName>
</protein>